<keyword evidence="1 4" id="KW-0245">EGF-like domain</keyword>
<evidence type="ECO:0000313" key="7">
    <source>
        <dbReference type="EMBL" id="CAF0754709.1"/>
    </source>
</evidence>
<dbReference type="PANTHER" id="PTHR11219">
    <property type="entry name" value="TENEURIN AND N-ACETYLGLUCOSAMINE-1-PHOSPHODIESTER ALPHA-N-ACETYLGLUCOSAMINIDASE"/>
    <property type="match status" value="1"/>
</dbReference>
<dbReference type="SMART" id="SM00181">
    <property type="entry name" value="EGF"/>
    <property type="match status" value="6"/>
</dbReference>
<reference evidence="7" key="1">
    <citation type="submission" date="2021-02" db="EMBL/GenBank/DDBJ databases">
        <authorList>
            <person name="Nowell W R."/>
        </authorList>
    </citation>
    <scope>NUCLEOTIDE SEQUENCE</scope>
    <source>
        <strain evidence="7">Ploen Becks lab</strain>
    </source>
</reference>
<gene>
    <name evidence="7" type="ORF">OXX778_LOCUS4108</name>
</gene>
<feature type="signal peptide" evidence="5">
    <location>
        <begin position="1"/>
        <end position="17"/>
    </location>
</feature>
<dbReference type="InterPro" id="IPR000742">
    <property type="entry name" value="EGF"/>
</dbReference>
<evidence type="ECO:0000256" key="5">
    <source>
        <dbReference type="SAM" id="SignalP"/>
    </source>
</evidence>
<sequence length="1783" mass="204893">MRKIFFIIALVFWLTNAQGPVYNFSGNNHPKPGLGINLGTVDYAMSQWVFTNKFKHAREWRQCSSNNYWKTYSWTGNFATTWSDDGYPLTFNHNPYGTSFFGYQTELGTNGIYPTGEYIVTFNGQGNITVLGDAINLNYVGKNRLEFFVNQTTTKGIVLIITKANVTDIDVRLKRDEFSTNTFDKDFTQAIGIFEALRFSSWMIGREGNSISNLNQEWSTRRPVTFYTQHGQKMISIEYIIELANFLKKDIWLSIPSSASTDYITKIAQYVFDNLGKDTKQIYVEQSSDKGFNGNNRVLQMNLVQAWKSVFGNDSRVKYVLSTWLSAYFENTLSFYTEQDLKEFNFYSIAGNIGYGSKFNKNGYNISEVIDLTIENVTDVIRQEIFKDELSLINQVQKSAVKLNLPLIGYNVGFLVNAPGFNLRWKKDNNSYLEQKLEDLIIEALRQPIVEDLLLDYYERWWKVGGSIMFLNTIVRKVDRCPNGGGRCGYQSILENLIQDPMSVPGYRAAVKWLNGERSRLPFTSDDLPKTSKIDCTGCKWGVCYQGNCSCFDGYTGPNCDILIQKYLDCAPSSTEYGVNVGGIPDWSTEQTFVDLQRRARKWIVQKIAFSTKWADWDQEDVNLSEDGYPKSLQLNQKLGTFVTRDLNARFPNGNYLCLYDGDGFLEFLFNDVEIIRRDAGRIEMRVNHKTEMNNGIYYHIIRTNPSNPIRNIRIMEARYEQTYQEFPFHPTFLEFMRKFKTIRFMPWSNVFQDVDIDWSSRTTNSFYTFTLKTGVSLEKQVHLCNILGANPWFNLPHRASDDYIINWAKYVRDNLRPDVKIYIEIGNECWGSGGPHACGNYAQKMGFSLNYTIKSMNRYYSTELQARICYHARTGKYYKDLIIKVFKETNQDTNRIKLVFGSQAAWSGPTEVFFLCNGDFHQAYDVVAIAPYMSASLKKSDGSLVSLEEFFNKTVFDGINNAIETTKAIGLIVKNKSEGRLKFGLYEAGPDFSSLTDTSNTKLTNLSIQIHRDSRMYDALRYYLSNLTQIPGVNLDIYSHFYTVGAYSKYGCFSLLESSDSNWETSSKYKAYLDHIDSKSLCKFEEKELSCPDNCYSRGVCTPNPLTGKKDICSCYFGAQGEQCETFNYIKSERCTYQCGGHGVCSYNHTEGFYVIFTCHCHLGYYGYGCELFDCPNECNYNGQCVDNDTCSCYRGFKGKYCDIDCGCNTHGNCASNSNTCVCDRGYSLVNNKCELDCSIDSNRVECLSCPDCGYGTCLGNQCVCWAGFTNDMTGSCVVKTQSPNDGSKIGINLNGVVDWSPQWAFVDLVKQGREWIIQHMDKLNNLYIWSLNENFNLTSDKYPAFIPYQRKFVTLLQRDVFGKWPNSVYHVEFDGEGFIDFQFDAKVIERKEKNKMKISVNLTSIRDNGVLLKIIKINPKNPIRNLRVVMNGFEDTYQKIPFHPLFLERLKQFKTIRFMPWTQEKGVTKWSDRITTTTYSQGNGVALEYQILLCNLLKTNPWFIVPYGANDEYVTEMAKLVLSQLRKDLTIYVEYTNEAWNDFFDSGKYCIEQGIKLGLSNDKVIARNLFYSKRSTEIINIWKSVFKTEQNRIVLVLGSFSLMPEMSTRILSYQNAYLSHSRIMLAITGYISCGSPSAAFVANSNLDTLFQMCDSDLTKHKEITQKHVNIARSYNVSFGFYESGSGLSELQAIMTGYETPGATEKYIAWNRDSRMYQVYRNYYKMFDEFHLSENCHYAYVGIPSKYGPWYLLEHQNQSIQEAHRYRAILDLINDTRLPLPK</sequence>
<dbReference type="SUPFAM" id="SSF51445">
    <property type="entry name" value="(Trans)glycosidases"/>
    <property type="match status" value="1"/>
</dbReference>
<evidence type="ECO:0000256" key="2">
    <source>
        <dbReference type="ARBA" id="ARBA00022737"/>
    </source>
</evidence>
<keyword evidence="8" id="KW-1185">Reference proteome</keyword>
<dbReference type="PROSITE" id="PS00022">
    <property type="entry name" value="EGF_1"/>
    <property type="match status" value="2"/>
</dbReference>
<evidence type="ECO:0000256" key="4">
    <source>
        <dbReference type="PROSITE-ProRule" id="PRU00076"/>
    </source>
</evidence>
<dbReference type="PANTHER" id="PTHR11219:SF69">
    <property type="entry name" value="TENEURIN-A"/>
    <property type="match status" value="1"/>
</dbReference>
<evidence type="ECO:0000256" key="3">
    <source>
        <dbReference type="ARBA" id="ARBA00023157"/>
    </source>
</evidence>
<keyword evidence="2" id="KW-0677">Repeat</keyword>
<feature type="disulfide bond" evidence="4">
    <location>
        <begin position="1176"/>
        <end position="1186"/>
    </location>
</feature>
<protein>
    <recommendedName>
        <fullName evidence="6">EGF-like domain-containing protein</fullName>
    </recommendedName>
</protein>
<dbReference type="Gene3D" id="2.10.25.10">
    <property type="entry name" value="Laminin"/>
    <property type="match status" value="1"/>
</dbReference>
<dbReference type="Proteomes" id="UP000663879">
    <property type="component" value="Unassembled WGS sequence"/>
</dbReference>
<dbReference type="PROSITE" id="PS50026">
    <property type="entry name" value="EGF_3"/>
    <property type="match status" value="2"/>
</dbReference>
<feature type="domain" description="EGF-like" evidence="6">
    <location>
        <begin position="1088"/>
        <end position="1126"/>
    </location>
</feature>
<keyword evidence="3 4" id="KW-1015">Disulfide bond</keyword>
<feature type="disulfide bond" evidence="4">
    <location>
        <begin position="1194"/>
        <end position="1203"/>
    </location>
</feature>
<proteinExistence type="predicted"/>
<evidence type="ECO:0000256" key="1">
    <source>
        <dbReference type="ARBA" id="ARBA00022536"/>
    </source>
</evidence>
<feature type="disulfide bond" evidence="4">
    <location>
        <begin position="1116"/>
        <end position="1125"/>
    </location>
</feature>
<organism evidence="7 8">
    <name type="scientific">Brachionus calyciflorus</name>
    <dbReference type="NCBI Taxonomy" id="104777"/>
    <lineage>
        <taxon>Eukaryota</taxon>
        <taxon>Metazoa</taxon>
        <taxon>Spiralia</taxon>
        <taxon>Gnathifera</taxon>
        <taxon>Rotifera</taxon>
        <taxon>Eurotatoria</taxon>
        <taxon>Monogononta</taxon>
        <taxon>Pseudotrocha</taxon>
        <taxon>Ploima</taxon>
        <taxon>Brachionidae</taxon>
        <taxon>Brachionus</taxon>
    </lineage>
</organism>
<comment type="caution">
    <text evidence="7">The sequence shown here is derived from an EMBL/GenBank/DDBJ whole genome shotgun (WGS) entry which is preliminary data.</text>
</comment>
<accession>A0A813PLR1</accession>
<dbReference type="InterPro" id="IPR017853">
    <property type="entry name" value="GH"/>
</dbReference>
<evidence type="ECO:0000259" key="6">
    <source>
        <dbReference type="PROSITE" id="PS50026"/>
    </source>
</evidence>
<keyword evidence="5" id="KW-0732">Signal</keyword>
<feature type="domain" description="EGF-like" evidence="6">
    <location>
        <begin position="1172"/>
        <end position="1204"/>
    </location>
</feature>
<dbReference type="Gene3D" id="3.20.20.80">
    <property type="entry name" value="Glycosidases"/>
    <property type="match status" value="1"/>
</dbReference>
<feature type="chain" id="PRO_5032764325" description="EGF-like domain-containing protein" evidence="5">
    <location>
        <begin position="18"/>
        <end position="1783"/>
    </location>
</feature>
<dbReference type="OrthoDB" id="527990at2759"/>
<evidence type="ECO:0000313" key="8">
    <source>
        <dbReference type="Proteomes" id="UP000663879"/>
    </source>
</evidence>
<dbReference type="EMBL" id="CAJNOC010000392">
    <property type="protein sequence ID" value="CAF0754709.1"/>
    <property type="molecule type" value="Genomic_DNA"/>
</dbReference>
<feature type="disulfide bond" evidence="4">
    <location>
        <begin position="1092"/>
        <end position="1102"/>
    </location>
</feature>
<dbReference type="InterPro" id="IPR051216">
    <property type="entry name" value="Teneurin"/>
</dbReference>
<comment type="caution">
    <text evidence="4">Lacks conserved residue(s) required for the propagation of feature annotation.</text>
</comment>
<name>A0A813PLR1_9BILA</name>